<dbReference type="RefSeq" id="XP_002432995.1">
    <property type="nucleotide sequence ID" value="XM_002432950.1"/>
</dbReference>
<dbReference type="InterPro" id="IPR001781">
    <property type="entry name" value="Znf_LIM"/>
</dbReference>
<evidence type="ECO:0008006" key="13">
    <source>
        <dbReference type="Google" id="ProtNLM"/>
    </source>
</evidence>
<reference evidence="10" key="2">
    <citation type="submission" date="2007-04" db="EMBL/GenBank/DDBJ databases">
        <title>The genome of the human body louse.</title>
        <authorList>
            <consortium name="The Human Body Louse Genome Consortium"/>
            <person name="Kirkness E."/>
            <person name="Walenz B."/>
            <person name="Hass B."/>
            <person name="Bruggner R."/>
            <person name="Strausberg R."/>
        </authorList>
    </citation>
    <scope>NUCLEOTIDE SEQUENCE</scope>
    <source>
        <strain evidence="10">USDA</strain>
    </source>
</reference>
<dbReference type="FunFam" id="2.10.110.10:FF:000005">
    <property type="entry name" value="Testin isoform 1"/>
    <property type="match status" value="1"/>
</dbReference>
<keyword evidence="3 7" id="KW-0479">Metal-binding</keyword>
<dbReference type="KEGG" id="phu:Phum_PHUM607980"/>
<dbReference type="FunCoup" id="E0W3Q1">
    <property type="interactions" value="203"/>
</dbReference>
<dbReference type="OMA" id="IEDMNMY"/>
<protein>
    <recommendedName>
        <fullName evidence="13">Testin</fullName>
    </recommendedName>
</protein>
<dbReference type="EMBL" id="AAZO01007430">
    <property type="status" value="NOT_ANNOTATED_CDS"/>
    <property type="molecule type" value="Genomic_DNA"/>
</dbReference>
<dbReference type="VEuPathDB" id="VectorBase:PHUM607980"/>
<dbReference type="InterPro" id="IPR047120">
    <property type="entry name" value="Pk/Esn/Tes"/>
</dbReference>
<dbReference type="PROSITE" id="PS51303">
    <property type="entry name" value="PET"/>
    <property type="match status" value="1"/>
</dbReference>
<dbReference type="CTD" id="8237136"/>
<keyword evidence="12" id="KW-1185">Reference proteome</keyword>
<dbReference type="InterPro" id="IPR010442">
    <property type="entry name" value="PET_domain"/>
</dbReference>
<reference evidence="11" key="3">
    <citation type="submission" date="2020-05" db="UniProtKB">
        <authorList>
            <consortium name="EnsemblMetazoa"/>
        </authorList>
    </citation>
    <scope>IDENTIFICATION</scope>
    <source>
        <strain evidence="11">USDA</strain>
    </source>
</reference>
<keyword evidence="6 7" id="KW-0440">LIM domain</keyword>
<feature type="domain" description="LIM zinc-binding" evidence="8">
    <location>
        <begin position="451"/>
        <end position="516"/>
    </location>
</feature>
<dbReference type="CDD" id="cd09340">
    <property type="entry name" value="LIM1_Testin_like"/>
    <property type="match status" value="1"/>
</dbReference>
<dbReference type="GeneID" id="8237136"/>
<name>E0W3Q1_PEDHC</name>
<dbReference type="eggNOG" id="KOG1704">
    <property type="taxonomic scope" value="Eukaryota"/>
</dbReference>
<accession>E0W3Q1</accession>
<evidence type="ECO:0000256" key="7">
    <source>
        <dbReference type="PROSITE-ProRule" id="PRU00125"/>
    </source>
</evidence>
<evidence type="ECO:0000259" key="9">
    <source>
        <dbReference type="PROSITE" id="PS51303"/>
    </source>
</evidence>
<keyword evidence="2" id="KW-0963">Cytoplasm</keyword>
<comment type="subcellular location">
    <subcellularLocation>
        <location evidence="1">Cytoplasm</location>
    </subcellularLocation>
</comment>
<organism>
    <name type="scientific">Pediculus humanus subsp. corporis</name>
    <name type="common">Body louse</name>
    <dbReference type="NCBI Taxonomy" id="121224"/>
    <lineage>
        <taxon>Eukaryota</taxon>
        <taxon>Metazoa</taxon>
        <taxon>Ecdysozoa</taxon>
        <taxon>Arthropoda</taxon>
        <taxon>Hexapoda</taxon>
        <taxon>Insecta</taxon>
        <taxon>Pterygota</taxon>
        <taxon>Neoptera</taxon>
        <taxon>Paraneoptera</taxon>
        <taxon>Psocodea</taxon>
        <taxon>Troctomorpha</taxon>
        <taxon>Phthiraptera</taxon>
        <taxon>Anoplura</taxon>
        <taxon>Pediculidae</taxon>
        <taxon>Pediculus</taxon>
    </lineage>
</organism>
<evidence type="ECO:0000259" key="8">
    <source>
        <dbReference type="PROSITE" id="PS50023"/>
    </source>
</evidence>
<dbReference type="CDD" id="cd09341">
    <property type="entry name" value="LIM2_Testin_like"/>
    <property type="match status" value="1"/>
</dbReference>
<evidence type="ECO:0000256" key="1">
    <source>
        <dbReference type="ARBA" id="ARBA00004496"/>
    </source>
</evidence>
<evidence type="ECO:0000313" key="11">
    <source>
        <dbReference type="EnsemblMetazoa" id="PHUM607980-PA"/>
    </source>
</evidence>
<dbReference type="HOGENOM" id="CLU_014643_0_0_1"/>
<dbReference type="STRING" id="121224.E0W3Q1"/>
<dbReference type="PROSITE" id="PS00478">
    <property type="entry name" value="LIM_DOMAIN_1"/>
    <property type="match status" value="1"/>
</dbReference>
<keyword evidence="5 7" id="KW-0862">Zinc</keyword>
<proteinExistence type="predicted"/>
<evidence type="ECO:0000313" key="10">
    <source>
        <dbReference type="EMBL" id="EEB20257.1"/>
    </source>
</evidence>
<dbReference type="SUPFAM" id="SSF57716">
    <property type="entry name" value="Glucocorticoid receptor-like (DNA-binding domain)"/>
    <property type="match status" value="2"/>
</dbReference>
<evidence type="ECO:0000256" key="5">
    <source>
        <dbReference type="ARBA" id="ARBA00022833"/>
    </source>
</evidence>
<dbReference type="PANTHER" id="PTHR24211">
    <property type="entry name" value="LIM DOMAIN-CONTAINING PROTEIN"/>
    <property type="match status" value="1"/>
</dbReference>
<dbReference type="EnsemblMetazoa" id="PHUM607980-RA">
    <property type="protein sequence ID" value="PHUM607980-PA"/>
    <property type="gene ID" value="PHUM607980"/>
</dbReference>
<feature type="domain" description="LIM zinc-binding" evidence="8">
    <location>
        <begin position="517"/>
        <end position="577"/>
    </location>
</feature>
<dbReference type="InParanoid" id="E0W3Q1"/>
<evidence type="ECO:0000313" key="12">
    <source>
        <dbReference type="Proteomes" id="UP000009046"/>
    </source>
</evidence>
<dbReference type="CDD" id="cd09829">
    <property type="entry name" value="PET_testin"/>
    <property type="match status" value="1"/>
</dbReference>
<evidence type="ECO:0000256" key="6">
    <source>
        <dbReference type="ARBA" id="ARBA00023038"/>
    </source>
</evidence>
<reference evidence="10" key="1">
    <citation type="submission" date="2007-04" db="EMBL/GenBank/DDBJ databases">
        <title>Annotation of Pediculus humanus corporis strain USDA.</title>
        <authorList>
            <person name="Kirkness E."/>
            <person name="Hannick L."/>
            <person name="Hass B."/>
            <person name="Bruggner R."/>
            <person name="Lawson D."/>
            <person name="Bidwell S."/>
            <person name="Joardar V."/>
            <person name="Caler E."/>
            <person name="Walenz B."/>
            <person name="Inman J."/>
            <person name="Schobel S."/>
            <person name="Galinsky K."/>
            <person name="Amedeo P."/>
            <person name="Strausberg R."/>
        </authorList>
    </citation>
    <scope>NUCLEOTIDE SEQUENCE</scope>
    <source>
        <strain evidence="10">USDA</strain>
    </source>
</reference>
<dbReference type="GO" id="GO:0008270">
    <property type="term" value="F:zinc ion binding"/>
    <property type="evidence" value="ECO:0007669"/>
    <property type="project" value="InterPro"/>
</dbReference>
<dbReference type="SMART" id="SM00132">
    <property type="entry name" value="LIM"/>
    <property type="match status" value="3"/>
</dbReference>
<gene>
    <name evidence="11" type="primary">8237136</name>
    <name evidence="10" type="ORF">Phum_PHUM607980</name>
</gene>
<dbReference type="Pfam" id="PF06297">
    <property type="entry name" value="PET"/>
    <property type="match status" value="1"/>
</dbReference>
<dbReference type="Gene3D" id="2.10.110.10">
    <property type="entry name" value="Cysteine Rich Protein"/>
    <property type="match status" value="3"/>
</dbReference>
<dbReference type="Proteomes" id="UP000009046">
    <property type="component" value="Unassembled WGS sequence"/>
</dbReference>
<evidence type="ECO:0000256" key="2">
    <source>
        <dbReference type="ARBA" id="ARBA00022490"/>
    </source>
</evidence>
<evidence type="ECO:0000256" key="4">
    <source>
        <dbReference type="ARBA" id="ARBA00022737"/>
    </source>
</evidence>
<dbReference type="EMBL" id="DS235882">
    <property type="protein sequence ID" value="EEB20257.1"/>
    <property type="molecule type" value="Genomic_DNA"/>
</dbReference>
<dbReference type="InterPro" id="IPR033724">
    <property type="entry name" value="PET_testin"/>
</dbReference>
<evidence type="ECO:0000256" key="3">
    <source>
        <dbReference type="ARBA" id="ARBA00022723"/>
    </source>
</evidence>
<dbReference type="OrthoDB" id="10069167at2759"/>
<dbReference type="PROSITE" id="PS50023">
    <property type="entry name" value="LIM_DOMAIN_2"/>
    <property type="match status" value="2"/>
</dbReference>
<sequence length="642" mass="73866">MSVMESENSVLKTPEWLEILENRRKRHKLAHEIGAGAPCTVCKDKCIGLNLHFWRKICIECKCRKEDHEVVEEDDYAQFEILFGTKKGKKTTLKFNSQNKLFDWVPPNVSPELAVEYLKSLPESKLPISDSEGARYRKKQLEKQVPLHDIDPNVCHNLTPKEAVEFQKYIDNLRNNVIGQGKIMKYQSTKLFQENFIHDSLPNMVAKSEKYDHLKPQGTELMAHVTVDKYSDQNVFYSEQSDLCPVQTSQNLNPYQLSSSQQFSPNSALPNHEKKEYLNKNPTSFSTNIKCPKPYISSSYNQIPQNSEKSSSFMLPNDNVILKTPSSFLNKNNITHGEKNNNENVIDSDKNYDKNLNKIIGKSIPNQIDKFQSCDNNVTNDNKEKGVEQRPKDAQLLTDSLAKFKNLNISIDQVPFTPVQETNTIQKPMGKLQKNDDKNEELSNVFPNPPATCLQCLGILNPDEVIVQAERGGNFALWHAKCFVCESCKELLVDLMYFFHKGKVYCGRHYADIMKIPRCYACDELIFVKEYTCAEGESYHIRHFCCFQCDEPLAGKQYILKDYQPICLDCYQVNYGKKCQTCSLLIEAGEQRVSWNDLHFHVSPQCFRCTNCLNSLLGARFVVKNNQIFCKKECVQQFFNQM</sequence>
<dbReference type="GO" id="GO:0005737">
    <property type="term" value="C:cytoplasm"/>
    <property type="evidence" value="ECO:0007669"/>
    <property type="project" value="UniProtKB-SubCell"/>
</dbReference>
<dbReference type="PANTHER" id="PTHR24211:SF22">
    <property type="entry name" value="TESTIN"/>
    <property type="match status" value="1"/>
</dbReference>
<dbReference type="Pfam" id="PF00412">
    <property type="entry name" value="LIM"/>
    <property type="match status" value="3"/>
</dbReference>
<dbReference type="AlphaFoldDB" id="E0W3Q1"/>
<feature type="domain" description="PET" evidence="9">
    <location>
        <begin position="83"/>
        <end position="191"/>
    </location>
</feature>
<keyword evidence="4" id="KW-0677">Repeat</keyword>